<accession>A0A9D1ZXS1</accession>
<dbReference type="Pfam" id="PF02446">
    <property type="entry name" value="Glyco_hydro_77"/>
    <property type="match status" value="1"/>
</dbReference>
<evidence type="ECO:0000256" key="5">
    <source>
        <dbReference type="ARBA" id="ARBA00022676"/>
    </source>
</evidence>
<dbReference type="Gene3D" id="3.20.20.80">
    <property type="entry name" value="Glycosidases"/>
    <property type="match status" value="1"/>
</dbReference>
<evidence type="ECO:0000256" key="3">
    <source>
        <dbReference type="ARBA" id="ARBA00012560"/>
    </source>
</evidence>
<evidence type="ECO:0000256" key="10">
    <source>
        <dbReference type="RuleBase" id="RU361207"/>
    </source>
</evidence>
<organism evidence="11 12">
    <name type="scientific">Candidatus Borkfalkia excrementigallinarum</name>
    <dbReference type="NCBI Taxonomy" id="2838506"/>
    <lineage>
        <taxon>Bacteria</taxon>
        <taxon>Bacillati</taxon>
        <taxon>Bacillota</taxon>
        <taxon>Clostridia</taxon>
        <taxon>Christensenellales</taxon>
        <taxon>Christensenellaceae</taxon>
        <taxon>Candidatus Borkfalkia</taxon>
    </lineage>
</organism>
<evidence type="ECO:0000256" key="6">
    <source>
        <dbReference type="ARBA" id="ARBA00022679"/>
    </source>
</evidence>
<name>A0A9D1ZXS1_9FIRM</name>
<evidence type="ECO:0000256" key="2">
    <source>
        <dbReference type="ARBA" id="ARBA00005684"/>
    </source>
</evidence>
<evidence type="ECO:0000256" key="1">
    <source>
        <dbReference type="ARBA" id="ARBA00000439"/>
    </source>
</evidence>
<evidence type="ECO:0000313" key="12">
    <source>
        <dbReference type="Proteomes" id="UP000886750"/>
    </source>
</evidence>
<gene>
    <name evidence="11" type="primary">malQ</name>
    <name evidence="11" type="ORF">H9729_06390</name>
</gene>
<dbReference type="EC" id="2.4.1.25" evidence="3 10"/>
<evidence type="ECO:0000256" key="8">
    <source>
        <dbReference type="ARBA" id="ARBA00031423"/>
    </source>
</evidence>
<comment type="caution">
    <text evidence="11">The sequence shown here is derived from an EMBL/GenBank/DDBJ whole genome shotgun (WGS) entry which is preliminary data.</text>
</comment>
<reference evidence="11" key="2">
    <citation type="submission" date="2021-04" db="EMBL/GenBank/DDBJ databases">
        <authorList>
            <person name="Gilroy R."/>
        </authorList>
    </citation>
    <scope>NUCLEOTIDE SEQUENCE</scope>
    <source>
        <strain evidence="11">1345</strain>
    </source>
</reference>
<keyword evidence="6 10" id="KW-0808">Transferase</keyword>
<dbReference type="PANTHER" id="PTHR32438">
    <property type="entry name" value="4-ALPHA-GLUCANOTRANSFERASE DPE1, CHLOROPLASTIC/AMYLOPLASTIC"/>
    <property type="match status" value="1"/>
</dbReference>
<evidence type="ECO:0000256" key="7">
    <source>
        <dbReference type="ARBA" id="ARBA00023277"/>
    </source>
</evidence>
<dbReference type="Proteomes" id="UP000886750">
    <property type="component" value="Unassembled WGS sequence"/>
</dbReference>
<dbReference type="GO" id="GO:0005975">
    <property type="term" value="P:carbohydrate metabolic process"/>
    <property type="evidence" value="ECO:0007669"/>
    <property type="project" value="InterPro"/>
</dbReference>
<dbReference type="InterPro" id="IPR017853">
    <property type="entry name" value="GH"/>
</dbReference>
<evidence type="ECO:0000313" key="11">
    <source>
        <dbReference type="EMBL" id="HIY97301.1"/>
    </source>
</evidence>
<keyword evidence="7 10" id="KW-0119">Carbohydrate metabolism</keyword>
<proteinExistence type="inferred from homology"/>
<dbReference type="NCBIfam" id="TIGR00217">
    <property type="entry name" value="malQ"/>
    <property type="match status" value="1"/>
</dbReference>
<comment type="catalytic activity">
    <reaction evidence="1 10">
        <text>Transfers a segment of a (1-&gt;4)-alpha-D-glucan to a new position in an acceptor, which may be glucose or a (1-&gt;4)-alpha-D-glucan.</text>
        <dbReference type="EC" id="2.4.1.25"/>
    </reaction>
</comment>
<dbReference type="AlphaFoldDB" id="A0A9D1ZXS1"/>
<dbReference type="NCBIfam" id="NF011080">
    <property type="entry name" value="PRK14508.1-3"/>
    <property type="match status" value="1"/>
</dbReference>
<evidence type="ECO:0000256" key="9">
    <source>
        <dbReference type="ARBA" id="ARBA00031501"/>
    </source>
</evidence>
<keyword evidence="5 10" id="KW-0328">Glycosyltransferase</keyword>
<dbReference type="PANTHER" id="PTHR32438:SF5">
    <property type="entry name" value="4-ALPHA-GLUCANOTRANSFERASE DPE1, CHLOROPLASTIC_AMYLOPLASTIC"/>
    <property type="match status" value="1"/>
</dbReference>
<dbReference type="SUPFAM" id="SSF51445">
    <property type="entry name" value="(Trans)glycosidases"/>
    <property type="match status" value="1"/>
</dbReference>
<dbReference type="InterPro" id="IPR003385">
    <property type="entry name" value="Glyco_hydro_77"/>
</dbReference>
<dbReference type="GO" id="GO:0004134">
    <property type="term" value="F:4-alpha-glucanotransferase activity"/>
    <property type="evidence" value="ECO:0007669"/>
    <property type="project" value="UniProtKB-EC"/>
</dbReference>
<dbReference type="EMBL" id="DXCQ01000058">
    <property type="protein sequence ID" value="HIY97301.1"/>
    <property type="molecule type" value="Genomic_DNA"/>
</dbReference>
<protein>
    <recommendedName>
        <fullName evidence="4 10">4-alpha-glucanotransferase</fullName>
        <ecNumber evidence="3 10">2.4.1.25</ecNumber>
    </recommendedName>
    <alternativeName>
        <fullName evidence="8 10">Amylomaltase</fullName>
    </alternativeName>
    <alternativeName>
        <fullName evidence="9 10">Disproportionating enzyme</fullName>
    </alternativeName>
</protein>
<evidence type="ECO:0000256" key="4">
    <source>
        <dbReference type="ARBA" id="ARBA00020295"/>
    </source>
</evidence>
<sequence length="475" mass="53891">MKSKGILLPVFSLPSRYGIGDFGKKAYEFVDFLAETGQKYWQILPLNQTSFGDSPYQSPSAYAGNPYFIGLETLAAEGLLTAEELESEALPVGAIDYAALYSRRYAVLRRAFSRFDRSNADFCAFCERTPWLADYCAFMAIKSENGGRDWQAWPQEQKNRKTADPPAEAAAFFAFLQYEFFRGWRALKNYANERGVQIVGDMPIYVAADSADVWANPDNFQLDENLRPTAVAGVPPDAFSPDGQLWGNPLYDWEAMERDGFGWWIERLRAAFTLYDAVRIDHFRGFAAYYSVPYGETTAKNGKWVQAPGMALFAKVKKTFPGAPIWAEDLGFLDESVRELLAFTGYPGMKVLQFAFDCKNSEYLPKNYPQNCIAYTGTHDNMTSRQYLDSVRGMAKLRERLCVRRKPFETKTHAFVRAVLESRADTAIIPMQDYLESGAEARVNTPSTLGGNWAWRLPENYRALYFARQKKPLAR</sequence>
<reference evidence="11" key="1">
    <citation type="journal article" date="2021" name="PeerJ">
        <title>Extensive microbial diversity within the chicken gut microbiome revealed by metagenomics and culture.</title>
        <authorList>
            <person name="Gilroy R."/>
            <person name="Ravi A."/>
            <person name="Getino M."/>
            <person name="Pursley I."/>
            <person name="Horton D.L."/>
            <person name="Alikhan N.F."/>
            <person name="Baker D."/>
            <person name="Gharbi K."/>
            <person name="Hall N."/>
            <person name="Watson M."/>
            <person name="Adriaenssens E.M."/>
            <person name="Foster-Nyarko E."/>
            <person name="Jarju S."/>
            <person name="Secka A."/>
            <person name="Antonio M."/>
            <person name="Oren A."/>
            <person name="Chaudhuri R.R."/>
            <person name="La Ragione R."/>
            <person name="Hildebrand F."/>
            <person name="Pallen M.J."/>
        </authorList>
    </citation>
    <scope>NUCLEOTIDE SEQUENCE</scope>
    <source>
        <strain evidence="11">1345</strain>
    </source>
</reference>
<comment type="similarity">
    <text evidence="2 10">Belongs to the disproportionating enzyme family.</text>
</comment>